<evidence type="ECO:0000313" key="3">
    <source>
        <dbReference type="EMBL" id="KAJ6672111.1"/>
    </source>
</evidence>
<keyword evidence="4" id="KW-1185">Reference proteome</keyword>
<dbReference type="OrthoDB" id="1924921at2759"/>
<keyword evidence="2" id="KW-1133">Transmembrane helix</keyword>
<reference evidence="3" key="1">
    <citation type="submission" date="2022-11" db="EMBL/GenBank/DDBJ databases">
        <authorList>
            <person name="Hyden B.L."/>
            <person name="Feng K."/>
            <person name="Yates T."/>
            <person name="Jawdy S."/>
            <person name="Smart L.B."/>
            <person name="Muchero W."/>
        </authorList>
    </citation>
    <scope>NUCLEOTIDE SEQUENCE</scope>
    <source>
        <tissue evidence="3">Shoot tip</tissue>
    </source>
</reference>
<feature type="transmembrane region" description="Helical" evidence="2">
    <location>
        <begin position="251"/>
        <end position="272"/>
    </location>
</feature>
<protein>
    <submittedName>
        <fullName evidence="3">MEMBRANE PROTEIN OF ER BODY-LIKE PROTEIN</fullName>
    </submittedName>
</protein>
<dbReference type="Proteomes" id="UP001151529">
    <property type="component" value="Chromosome 12"/>
</dbReference>
<accession>A0A9Q0NLP8</accession>
<feature type="transmembrane region" description="Helical" evidence="2">
    <location>
        <begin position="299"/>
        <end position="323"/>
    </location>
</feature>
<evidence type="ECO:0000313" key="4">
    <source>
        <dbReference type="Proteomes" id="UP001151529"/>
    </source>
</evidence>
<name>A0A9Q0NLP8_SALVM</name>
<keyword evidence="2" id="KW-0812">Transmembrane</keyword>
<keyword evidence="2" id="KW-0472">Membrane</keyword>
<gene>
    <name evidence="3" type="ORF">OIU85_013459</name>
</gene>
<evidence type="ECO:0000256" key="1">
    <source>
        <dbReference type="SAM" id="MobiDB-lite"/>
    </source>
</evidence>
<evidence type="ECO:0000256" key="2">
    <source>
        <dbReference type="SAM" id="Phobius"/>
    </source>
</evidence>
<feature type="compositionally biased region" description="Polar residues" evidence="1">
    <location>
        <begin position="64"/>
        <end position="77"/>
    </location>
</feature>
<dbReference type="EMBL" id="JAPFFL010000018">
    <property type="protein sequence ID" value="KAJ6672111.1"/>
    <property type="molecule type" value="Genomic_DNA"/>
</dbReference>
<comment type="caution">
    <text evidence="3">The sequence shown here is derived from an EMBL/GenBank/DDBJ whole genome shotgun (WGS) entry which is preliminary data.</text>
</comment>
<dbReference type="PANTHER" id="PTHR38937">
    <property type="entry name" value="MEMBRANE PROTEIN OF ER BODY-LIKE PROTEIN"/>
    <property type="match status" value="1"/>
</dbReference>
<feature type="region of interest" description="Disordered" evidence="1">
    <location>
        <begin position="56"/>
        <end position="82"/>
    </location>
</feature>
<sequence>MLSGSTVAGNAAVDHTQVLGMTQDVSSGFPNNFSSSNGNDHSVMPHAERTIVRTGEHPEGSYSKPHQSGAESLNPSTMEPLLLDQSPQGINLKSNLTNKNGILADQNAPLLSVDSPSVESSSIAEIVDDMGGASLKAGKEILSSSRETKLTETALISAREKSGDAAGNSGASLMNHAIMDTVQQLPYSPGSMEGLKENAPFRPWQGNDVIVTIEKESPKRGDSEIVCIDSVEPTSLLNCSNQTNVGGRKGAGVALGLANLIGGLFIIGHNLMDLKNDHSNKVNEQEDRYQETLGRRDNFSLHATLSILSFLIFGLLPPVMYGFSFRKSDDRDLKLAAISGASLFCIILLAIGKAHVQRKQPKPDTSTVLYFFCTGLKASGASYVAGDLINKLLQRICGFESNLPFPELKPATTWASY</sequence>
<dbReference type="InterPro" id="IPR052843">
    <property type="entry name" value="ER_body_metal_sequester"/>
</dbReference>
<reference evidence="3" key="2">
    <citation type="journal article" date="2023" name="Int. J. Mol. Sci.">
        <title>De Novo Assembly and Annotation of 11 Diverse Shrub Willow (Salix) Genomes Reveals Novel Gene Organization in Sex-Linked Regions.</title>
        <authorList>
            <person name="Hyden B."/>
            <person name="Feng K."/>
            <person name="Yates T.B."/>
            <person name="Jawdy S."/>
            <person name="Cereghino C."/>
            <person name="Smart L.B."/>
            <person name="Muchero W."/>
        </authorList>
    </citation>
    <scope>NUCLEOTIDE SEQUENCE [LARGE SCALE GENOMIC DNA]</scope>
    <source>
        <tissue evidence="3">Shoot tip</tissue>
    </source>
</reference>
<organism evidence="3 4">
    <name type="scientific">Salix viminalis</name>
    <name type="common">Common osier</name>
    <name type="synonym">Basket willow</name>
    <dbReference type="NCBI Taxonomy" id="40686"/>
    <lineage>
        <taxon>Eukaryota</taxon>
        <taxon>Viridiplantae</taxon>
        <taxon>Streptophyta</taxon>
        <taxon>Embryophyta</taxon>
        <taxon>Tracheophyta</taxon>
        <taxon>Spermatophyta</taxon>
        <taxon>Magnoliopsida</taxon>
        <taxon>eudicotyledons</taxon>
        <taxon>Gunneridae</taxon>
        <taxon>Pentapetalae</taxon>
        <taxon>rosids</taxon>
        <taxon>fabids</taxon>
        <taxon>Malpighiales</taxon>
        <taxon>Salicaceae</taxon>
        <taxon>Saliceae</taxon>
        <taxon>Salix</taxon>
    </lineage>
</organism>
<feature type="transmembrane region" description="Helical" evidence="2">
    <location>
        <begin position="335"/>
        <end position="356"/>
    </location>
</feature>
<dbReference type="PANTHER" id="PTHR38937:SF2">
    <property type="entry name" value="MEMBRANE PROTEIN OF ER BODY-LIKE PROTEIN ISOFORM X1"/>
    <property type="match status" value="1"/>
</dbReference>
<dbReference type="AlphaFoldDB" id="A0A9Q0NLP8"/>
<proteinExistence type="predicted"/>